<comment type="caution">
    <text evidence="2">The sequence shown here is derived from an EMBL/GenBank/DDBJ whole genome shotgun (WGS) entry which is preliminary data.</text>
</comment>
<dbReference type="Gene3D" id="1.10.101.10">
    <property type="entry name" value="PGBD-like superfamily/PGBD"/>
    <property type="match status" value="1"/>
</dbReference>
<gene>
    <name evidence="2" type="ORF">ACFOGH_01685</name>
</gene>
<dbReference type="InterPro" id="IPR036366">
    <property type="entry name" value="PGBDSf"/>
</dbReference>
<name>A0ABV7IW37_9RHOB</name>
<feature type="domain" description="Peptidoglycan binding-like" evidence="1">
    <location>
        <begin position="116"/>
        <end position="155"/>
    </location>
</feature>
<dbReference type="Proteomes" id="UP001595547">
    <property type="component" value="Unassembled WGS sequence"/>
</dbReference>
<proteinExistence type="predicted"/>
<reference evidence="3" key="1">
    <citation type="journal article" date="2019" name="Int. J. Syst. Evol. Microbiol.">
        <title>The Global Catalogue of Microorganisms (GCM) 10K type strain sequencing project: providing services to taxonomists for standard genome sequencing and annotation.</title>
        <authorList>
            <consortium name="The Broad Institute Genomics Platform"/>
            <consortium name="The Broad Institute Genome Sequencing Center for Infectious Disease"/>
            <person name="Wu L."/>
            <person name="Ma J."/>
        </authorList>
    </citation>
    <scope>NUCLEOTIDE SEQUENCE [LARGE SCALE GENOMIC DNA]</scope>
    <source>
        <strain evidence="3">KCTC 52039</strain>
    </source>
</reference>
<evidence type="ECO:0000259" key="1">
    <source>
        <dbReference type="Pfam" id="PF01471"/>
    </source>
</evidence>
<dbReference type="Pfam" id="PF01471">
    <property type="entry name" value="PG_binding_1"/>
    <property type="match status" value="1"/>
</dbReference>
<dbReference type="RefSeq" id="WP_380071317.1">
    <property type="nucleotide sequence ID" value="NZ_JBHRTO010000001.1"/>
</dbReference>
<protein>
    <submittedName>
        <fullName evidence="2">Peptidoglycan-binding protein</fullName>
    </submittedName>
</protein>
<sequence>MIFRLILGCAVLALGGCGPQVSVQAPSKSNLSVDILRLKEGQQPPQSDGACWAKDTTPAVIETTTEQIIVTPEQRDAAGKVTTPAAYQTKTHQRLLQDHEEVWFRAPCPQDMTVNFVATLQRALKARGYYLAPVTGVMDATTTEAVRRFQAERGLDSPELSLSAAKELGIIATDIAKL</sequence>
<dbReference type="InterPro" id="IPR036365">
    <property type="entry name" value="PGBD-like_sf"/>
</dbReference>
<accession>A0ABV7IW37</accession>
<keyword evidence="3" id="KW-1185">Reference proteome</keyword>
<evidence type="ECO:0000313" key="2">
    <source>
        <dbReference type="EMBL" id="MFC3179685.1"/>
    </source>
</evidence>
<evidence type="ECO:0000313" key="3">
    <source>
        <dbReference type="Proteomes" id="UP001595547"/>
    </source>
</evidence>
<dbReference type="PROSITE" id="PS51257">
    <property type="entry name" value="PROKAR_LIPOPROTEIN"/>
    <property type="match status" value="1"/>
</dbReference>
<organism evidence="2 3">
    <name type="scientific">Cypionkella sinensis</name>
    <dbReference type="NCBI Taxonomy" id="1756043"/>
    <lineage>
        <taxon>Bacteria</taxon>
        <taxon>Pseudomonadati</taxon>
        <taxon>Pseudomonadota</taxon>
        <taxon>Alphaproteobacteria</taxon>
        <taxon>Rhodobacterales</taxon>
        <taxon>Paracoccaceae</taxon>
        <taxon>Cypionkella</taxon>
    </lineage>
</organism>
<dbReference type="EMBL" id="JBHRTO010000001">
    <property type="protein sequence ID" value="MFC3179685.1"/>
    <property type="molecule type" value="Genomic_DNA"/>
</dbReference>
<dbReference type="InterPro" id="IPR002477">
    <property type="entry name" value="Peptidoglycan-bd-like"/>
</dbReference>
<dbReference type="SUPFAM" id="SSF47090">
    <property type="entry name" value="PGBD-like"/>
    <property type="match status" value="1"/>
</dbReference>